<protein>
    <submittedName>
        <fullName evidence="1 3">Uncharacterized protein</fullName>
    </submittedName>
</protein>
<reference evidence="3" key="1">
    <citation type="submission" date="2016-06" db="UniProtKB">
        <authorList>
            <consortium name="WormBaseParasite"/>
        </authorList>
    </citation>
    <scope>IDENTIFICATION</scope>
</reference>
<dbReference type="AlphaFoldDB" id="A0A183J4S2"/>
<sequence length="69" mass="7796">MMQFMNSNFRSVLQFQYGLRSLWPPRRPSVYNVPREQNHEDKCLTAAGYLVMGPNALFSSGRGIGNCGV</sequence>
<proteinExistence type="predicted"/>
<name>A0A183J4S2_9BILA</name>
<organism evidence="3">
    <name type="scientific">Soboliphyme baturini</name>
    <dbReference type="NCBI Taxonomy" id="241478"/>
    <lineage>
        <taxon>Eukaryota</taxon>
        <taxon>Metazoa</taxon>
        <taxon>Ecdysozoa</taxon>
        <taxon>Nematoda</taxon>
        <taxon>Enoplea</taxon>
        <taxon>Dorylaimia</taxon>
        <taxon>Dioctophymatida</taxon>
        <taxon>Dioctophymatoidea</taxon>
        <taxon>Soboliphymatidae</taxon>
        <taxon>Soboliphyme</taxon>
    </lineage>
</organism>
<dbReference type="WBParaSite" id="SBAD_0001124601-mRNA-1">
    <property type="protein sequence ID" value="SBAD_0001124601-mRNA-1"/>
    <property type="gene ID" value="SBAD_0001124601"/>
</dbReference>
<keyword evidence="2" id="KW-1185">Reference proteome</keyword>
<evidence type="ECO:0000313" key="3">
    <source>
        <dbReference type="WBParaSite" id="SBAD_0001124601-mRNA-1"/>
    </source>
</evidence>
<dbReference type="Proteomes" id="UP000270296">
    <property type="component" value="Unassembled WGS sequence"/>
</dbReference>
<gene>
    <name evidence="1" type="ORF">SBAD_LOCUS10870</name>
</gene>
<reference evidence="1 2" key="2">
    <citation type="submission" date="2018-11" db="EMBL/GenBank/DDBJ databases">
        <authorList>
            <consortium name="Pathogen Informatics"/>
        </authorList>
    </citation>
    <scope>NUCLEOTIDE SEQUENCE [LARGE SCALE GENOMIC DNA]</scope>
</reference>
<dbReference type="EMBL" id="UZAM01014692">
    <property type="protein sequence ID" value="VDP35247.1"/>
    <property type="molecule type" value="Genomic_DNA"/>
</dbReference>
<evidence type="ECO:0000313" key="1">
    <source>
        <dbReference type="EMBL" id="VDP35247.1"/>
    </source>
</evidence>
<evidence type="ECO:0000313" key="2">
    <source>
        <dbReference type="Proteomes" id="UP000270296"/>
    </source>
</evidence>
<accession>A0A183J4S2</accession>